<feature type="domain" description="Transcription regulator PadR N-terminal" evidence="1">
    <location>
        <begin position="28"/>
        <end position="104"/>
    </location>
</feature>
<accession>A0A7V3KMM6</accession>
<proteinExistence type="predicted"/>
<gene>
    <name evidence="2" type="ORF">ENV38_01500</name>
</gene>
<dbReference type="PANTHER" id="PTHR33169:SF14">
    <property type="entry name" value="TRANSCRIPTIONAL REGULATOR RV3488"/>
    <property type="match status" value="1"/>
</dbReference>
<dbReference type="Pfam" id="PF03551">
    <property type="entry name" value="PadR"/>
    <property type="match status" value="1"/>
</dbReference>
<protein>
    <submittedName>
        <fullName evidence="2">PadR family transcriptional regulator</fullName>
    </submittedName>
</protein>
<name>A0A7V3KMM6_UNCW3</name>
<dbReference type="InterPro" id="IPR036390">
    <property type="entry name" value="WH_DNA-bd_sf"/>
</dbReference>
<dbReference type="SUPFAM" id="SSF46785">
    <property type="entry name" value="Winged helix' DNA-binding domain"/>
    <property type="match status" value="1"/>
</dbReference>
<dbReference type="InterPro" id="IPR036388">
    <property type="entry name" value="WH-like_DNA-bd_sf"/>
</dbReference>
<dbReference type="InterPro" id="IPR005149">
    <property type="entry name" value="Tscrpt_reg_PadR_N"/>
</dbReference>
<sequence length="123" mass="14124">MRKRCIGPHHGLEGPGGLQLGFLLQGLILKLLSQKPLHGYEIFTKIEESFPEIPNFRGLVMRGVGYRILRMMEEMGLISSEWDVSVGPARRVYKITEEGLRALHNFNKNLEILKDTIEKFINF</sequence>
<organism evidence="2">
    <name type="scientific">candidate division WOR-3 bacterium</name>
    <dbReference type="NCBI Taxonomy" id="2052148"/>
    <lineage>
        <taxon>Bacteria</taxon>
        <taxon>Bacteria division WOR-3</taxon>
    </lineage>
</organism>
<comment type="caution">
    <text evidence="2">The sequence shown here is derived from an EMBL/GenBank/DDBJ whole genome shotgun (WGS) entry which is preliminary data.</text>
</comment>
<evidence type="ECO:0000259" key="1">
    <source>
        <dbReference type="Pfam" id="PF03551"/>
    </source>
</evidence>
<reference evidence="2" key="1">
    <citation type="journal article" date="2020" name="mSystems">
        <title>Genome- and Community-Level Interaction Insights into Carbon Utilization and Element Cycling Functions of Hydrothermarchaeota in Hydrothermal Sediment.</title>
        <authorList>
            <person name="Zhou Z."/>
            <person name="Liu Y."/>
            <person name="Xu W."/>
            <person name="Pan J."/>
            <person name="Luo Z.H."/>
            <person name="Li M."/>
        </authorList>
    </citation>
    <scope>NUCLEOTIDE SEQUENCE [LARGE SCALE GENOMIC DNA]</scope>
    <source>
        <strain evidence="2">SpSt-754</strain>
    </source>
</reference>
<evidence type="ECO:0000313" key="2">
    <source>
        <dbReference type="EMBL" id="HGB35566.1"/>
    </source>
</evidence>
<dbReference type="AlphaFoldDB" id="A0A7V3KMM6"/>
<dbReference type="EMBL" id="DTGD01000063">
    <property type="protein sequence ID" value="HGB35566.1"/>
    <property type="molecule type" value="Genomic_DNA"/>
</dbReference>
<dbReference type="Gene3D" id="1.10.10.10">
    <property type="entry name" value="Winged helix-like DNA-binding domain superfamily/Winged helix DNA-binding domain"/>
    <property type="match status" value="1"/>
</dbReference>
<dbReference type="InterPro" id="IPR052509">
    <property type="entry name" value="Metal_resp_DNA-bind_regulator"/>
</dbReference>
<dbReference type="PANTHER" id="PTHR33169">
    <property type="entry name" value="PADR-FAMILY TRANSCRIPTIONAL REGULATOR"/>
    <property type="match status" value="1"/>
</dbReference>